<dbReference type="RefSeq" id="WP_131888747.1">
    <property type="nucleotide sequence ID" value="NZ_SMKU01000002.1"/>
</dbReference>
<comment type="caution">
    <text evidence="1">The sequence shown here is derived from an EMBL/GenBank/DDBJ whole genome shotgun (WGS) entry which is preliminary data.</text>
</comment>
<proteinExistence type="predicted"/>
<evidence type="ECO:0000313" key="1">
    <source>
        <dbReference type="EMBL" id="TDD97585.1"/>
    </source>
</evidence>
<evidence type="ECO:0000313" key="2">
    <source>
        <dbReference type="Proteomes" id="UP000294513"/>
    </source>
</evidence>
<dbReference type="OrthoDB" id="581550at2"/>
<sequence length="142" mass="15366">MTAAHELDALIDEALPAATELSVCVRDRDATGVHAVLGPVLDTGDRDQVAALIIALAVMIPDDLPFGDLVAWTHGPHVSQEAYAEIVNLVRPGHKRCSACREVQPLSEFRRDRRKRDGHKSRCCSCLSTASRSTVGRREGAA</sequence>
<organism evidence="1 2">
    <name type="scientific">Actinomadura rubrisoli</name>
    <dbReference type="NCBI Taxonomy" id="2530368"/>
    <lineage>
        <taxon>Bacteria</taxon>
        <taxon>Bacillati</taxon>
        <taxon>Actinomycetota</taxon>
        <taxon>Actinomycetes</taxon>
        <taxon>Streptosporangiales</taxon>
        <taxon>Thermomonosporaceae</taxon>
        <taxon>Actinomadura</taxon>
    </lineage>
</organism>
<dbReference type="EMBL" id="SMKU01000002">
    <property type="protein sequence ID" value="TDD97585.1"/>
    <property type="molecule type" value="Genomic_DNA"/>
</dbReference>
<keyword evidence="2" id="KW-1185">Reference proteome</keyword>
<reference evidence="1 2" key="1">
    <citation type="submission" date="2019-03" db="EMBL/GenBank/DDBJ databases">
        <title>Draft genome sequences of novel Actinobacteria.</title>
        <authorList>
            <person name="Sahin N."/>
            <person name="Ay H."/>
            <person name="Saygin H."/>
        </authorList>
    </citation>
    <scope>NUCLEOTIDE SEQUENCE [LARGE SCALE GENOMIC DNA]</scope>
    <source>
        <strain evidence="1 2">H3C3</strain>
    </source>
</reference>
<name>A0A4R5CDJ5_9ACTN</name>
<dbReference type="Proteomes" id="UP000294513">
    <property type="component" value="Unassembled WGS sequence"/>
</dbReference>
<protein>
    <submittedName>
        <fullName evidence="1">Uncharacterized protein</fullName>
    </submittedName>
</protein>
<dbReference type="AlphaFoldDB" id="A0A4R5CDJ5"/>
<gene>
    <name evidence="1" type="ORF">E1298_00720</name>
</gene>
<accession>A0A4R5CDJ5</accession>